<evidence type="ECO:0000313" key="2">
    <source>
        <dbReference type="EMBL" id="MCP2353432.1"/>
    </source>
</evidence>
<protein>
    <submittedName>
        <fullName evidence="2">Uncharacterized protein</fullName>
    </submittedName>
</protein>
<name>A0A9X2G6I0_9ACTN</name>
<feature type="region of interest" description="Disordered" evidence="1">
    <location>
        <begin position="136"/>
        <end position="161"/>
    </location>
</feature>
<keyword evidence="3" id="KW-1185">Reference proteome</keyword>
<evidence type="ECO:0000256" key="1">
    <source>
        <dbReference type="SAM" id="MobiDB-lite"/>
    </source>
</evidence>
<dbReference type="EMBL" id="JAMZEB010000001">
    <property type="protein sequence ID" value="MCP2353432.1"/>
    <property type="molecule type" value="Genomic_DNA"/>
</dbReference>
<reference evidence="2" key="1">
    <citation type="submission" date="2022-06" db="EMBL/GenBank/DDBJ databases">
        <title>Sequencing the genomes of 1000 actinobacteria strains.</title>
        <authorList>
            <person name="Klenk H.-P."/>
        </authorList>
    </citation>
    <scope>NUCLEOTIDE SEQUENCE</scope>
    <source>
        <strain evidence="2">DSM 46694</strain>
    </source>
</reference>
<feature type="compositionally biased region" description="Low complexity" evidence="1">
    <location>
        <begin position="150"/>
        <end position="161"/>
    </location>
</feature>
<sequence length="161" mass="17336">MAGAQQGVVATAGRAVQRWLRGVPVGCRHGEQVAAMTPPRFGPRAEEALRRTLRDIDEGHLTLWVRGRFFDEHTGARLDPPEIEVLPDRQPQPGVPDPRGDWWMPMLERGWLELPAPGPSMRYLVTDAGNAVLSSAAKPSGSVIAPPSPRAGSRPAADGAP</sequence>
<feature type="region of interest" description="Disordered" evidence="1">
    <location>
        <begin position="80"/>
        <end position="100"/>
    </location>
</feature>
<proteinExistence type="predicted"/>
<dbReference type="AlphaFoldDB" id="A0A9X2G6I0"/>
<organism evidence="2 3">
    <name type="scientific">Nonomuraea thailandensis</name>
    <dbReference type="NCBI Taxonomy" id="1188745"/>
    <lineage>
        <taxon>Bacteria</taxon>
        <taxon>Bacillati</taxon>
        <taxon>Actinomycetota</taxon>
        <taxon>Actinomycetes</taxon>
        <taxon>Streptosporangiales</taxon>
        <taxon>Streptosporangiaceae</taxon>
        <taxon>Nonomuraea</taxon>
    </lineage>
</organism>
<dbReference type="Proteomes" id="UP001139648">
    <property type="component" value="Unassembled WGS sequence"/>
</dbReference>
<dbReference type="RefSeq" id="WP_253739971.1">
    <property type="nucleotide sequence ID" value="NZ_BAABKA010000020.1"/>
</dbReference>
<gene>
    <name evidence="2" type="ORF">HD597_000452</name>
</gene>
<comment type="caution">
    <text evidence="2">The sequence shown here is derived from an EMBL/GenBank/DDBJ whole genome shotgun (WGS) entry which is preliminary data.</text>
</comment>
<accession>A0A9X2G6I0</accession>
<evidence type="ECO:0000313" key="3">
    <source>
        <dbReference type="Proteomes" id="UP001139648"/>
    </source>
</evidence>